<dbReference type="PANTHER" id="PTHR23119">
    <property type="entry name" value="DISCS LARGE"/>
    <property type="match status" value="1"/>
</dbReference>
<evidence type="ECO:0000256" key="2">
    <source>
        <dbReference type="ARBA" id="ARBA00023136"/>
    </source>
</evidence>
<dbReference type="GO" id="GO:0043113">
    <property type="term" value="P:receptor clustering"/>
    <property type="evidence" value="ECO:0007669"/>
    <property type="project" value="TreeGrafter"/>
</dbReference>
<name>A0A914BW75_9BILA</name>
<comment type="subcellular location">
    <subcellularLocation>
        <location evidence="1">Membrane</location>
    </subcellularLocation>
</comment>
<dbReference type="Proteomes" id="UP000887540">
    <property type="component" value="Unplaced"/>
</dbReference>
<dbReference type="InterPro" id="IPR050614">
    <property type="entry name" value="Synaptic_Scaffolding_LAP-MAGUK"/>
</dbReference>
<evidence type="ECO:0000313" key="6">
    <source>
        <dbReference type="Proteomes" id="UP000887540"/>
    </source>
</evidence>
<dbReference type="Pfam" id="PF09058">
    <property type="entry name" value="L27_1"/>
    <property type="match status" value="1"/>
</dbReference>
<dbReference type="PROSITE" id="PS51022">
    <property type="entry name" value="L27"/>
    <property type="match status" value="1"/>
</dbReference>
<dbReference type="InterPro" id="IPR004172">
    <property type="entry name" value="L27_dom"/>
</dbReference>
<dbReference type="Pfam" id="PF00595">
    <property type="entry name" value="PDZ"/>
    <property type="match status" value="2"/>
</dbReference>
<dbReference type="GO" id="GO:0098968">
    <property type="term" value="P:neurotransmitter receptor transport postsynaptic membrane to endosome"/>
    <property type="evidence" value="ECO:0007669"/>
    <property type="project" value="TreeGrafter"/>
</dbReference>
<evidence type="ECO:0000259" key="5">
    <source>
        <dbReference type="PROSITE" id="PS51022"/>
    </source>
</evidence>
<dbReference type="InterPro" id="IPR036892">
    <property type="entry name" value="L27_dom_sf"/>
</dbReference>
<dbReference type="SUPFAM" id="SSF101288">
    <property type="entry name" value="L27 domain"/>
    <property type="match status" value="1"/>
</dbReference>
<evidence type="ECO:0000256" key="3">
    <source>
        <dbReference type="SAM" id="MobiDB-lite"/>
    </source>
</evidence>
<evidence type="ECO:0000313" key="7">
    <source>
        <dbReference type="WBParaSite" id="ACRNAN_Path_1143.g4419.t1"/>
    </source>
</evidence>
<feature type="compositionally biased region" description="Pro residues" evidence="3">
    <location>
        <begin position="281"/>
        <end position="295"/>
    </location>
</feature>
<evidence type="ECO:0000259" key="4">
    <source>
        <dbReference type="PROSITE" id="PS50106"/>
    </source>
</evidence>
<organism evidence="6 7">
    <name type="scientific">Acrobeloides nanus</name>
    <dbReference type="NCBI Taxonomy" id="290746"/>
    <lineage>
        <taxon>Eukaryota</taxon>
        <taxon>Metazoa</taxon>
        <taxon>Ecdysozoa</taxon>
        <taxon>Nematoda</taxon>
        <taxon>Chromadorea</taxon>
        <taxon>Rhabditida</taxon>
        <taxon>Tylenchina</taxon>
        <taxon>Cephalobomorpha</taxon>
        <taxon>Cephaloboidea</taxon>
        <taxon>Cephalobidae</taxon>
        <taxon>Acrobeloides</taxon>
    </lineage>
</organism>
<keyword evidence="6" id="KW-1185">Reference proteome</keyword>
<feature type="domain" description="PDZ" evidence="4">
    <location>
        <begin position="329"/>
        <end position="396"/>
    </location>
</feature>
<dbReference type="SUPFAM" id="SSF50156">
    <property type="entry name" value="PDZ domain-like"/>
    <property type="match status" value="2"/>
</dbReference>
<dbReference type="WBParaSite" id="ACRNAN_Path_1143.g4419.t1">
    <property type="protein sequence ID" value="ACRNAN_Path_1143.g4419.t1"/>
    <property type="gene ID" value="ACRNAN_Path_1143.g4419"/>
</dbReference>
<dbReference type="Gene3D" id="2.30.42.10">
    <property type="match status" value="2"/>
</dbReference>
<dbReference type="InterPro" id="IPR001478">
    <property type="entry name" value="PDZ"/>
</dbReference>
<feature type="domain" description="PDZ" evidence="4">
    <location>
        <begin position="155"/>
        <end position="241"/>
    </location>
</feature>
<dbReference type="Gene3D" id="1.10.287.470">
    <property type="entry name" value="Helix hairpin bin"/>
    <property type="match status" value="1"/>
</dbReference>
<dbReference type="GO" id="GO:0045197">
    <property type="term" value="P:establishment or maintenance of epithelial cell apical/basal polarity"/>
    <property type="evidence" value="ECO:0007669"/>
    <property type="project" value="TreeGrafter"/>
</dbReference>
<dbReference type="InterPro" id="IPR036034">
    <property type="entry name" value="PDZ_sf"/>
</dbReference>
<dbReference type="PROSITE" id="PS50106">
    <property type="entry name" value="PDZ"/>
    <property type="match status" value="2"/>
</dbReference>
<accession>A0A914BW75</accession>
<dbReference type="GO" id="GO:0014069">
    <property type="term" value="C:postsynaptic density"/>
    <property type="evidence" value="ECO:0007669"/>
    <property type="project" value="TreeGrafter"/>
</dbReference>
<evidence type="ECO:0000256" key="1">
    <source>
        <dbReference type="ARBA" id="ARBA00004370"/>
    </source>
</evidence>
<reference evidence="7" key="1">
    <citation type="submission" date="2022-11" db="UniProtKB">
        <authorList>
            <consortium name="WormBaseParasite"/>
        </authorList>
    </citation>
    <scope>IDENTIFICATION</scope>
</reference>
<dbReference type="GO" id="GO:0019901">
    <property type="term" value="F:protein kinase binding"/>
    <property type="evidence" value="ECO:0007669"/>
    <property type="project" value="TreeGrafter"/>
</dbReference>
<feature type="domain" description="L27" evidence="5">
    <location>
        <begin position="1"/>
        <end position="61"/>
    </location>
</feature>
<sequence>MPKDVHRALEHLEAFHAELIRPSDAELRHAIEKVIAIFKTNLFNALVDIQEFYDNTLLNDRISFVQKCLASRRFAERWEQNPPFSSGYVRTSIPVTAVKPSYDSYSLGRAELNYPVTTSTPLTNGILSKSYSPVASYKTKNRIVDEQGREWEVEEIDLDTSIMGLGFSISGGIDRDPEPDYYIRITEILPDGVVARDGRVKLGDVILKVNNIDCVNVPHETAVKALQMAGPVVTLLIKRLKNQRSLSQSHLADTVYRRTEEEKAWGTIGPPPARSRSLHQLPPPSYLPYSQPAPPSITGTISPILKRSPIPPPHQPTQPREIVPGETRNVVLRKGDGGLGFNIVGGEDGEPIFISHVLPGGVADLSGNVRKGDALLKVNDVDLNRATHNEAALALRALPQNSFVHLQLQYRPREYHEFEDKVQRLRQDLLEGRFSRNQ</sequence>
<dbReference type="PANTHER" id="PTHR23119:SF51">
    <property type="entry name" value="DISKS LARGE 1 TUMOR SUPPRESSOR PROTEIN"/>
    <property type="match status" value="1"/>
</dbReference>
<dbReference type="GO" id="GO:0016323">
    <property type="term" value="C:basolateral plasma membrane"/>
    <property type="evidence" value="ECO:0007669"/>
    <property type="project" value="TreeGrafter"/>
</dbReference>
<dbReference type="AlphaFoldDB" id="A0A914BW75"/>
<dbReference type="GO" id="GO:0045211">
    <property type="term" value="C:postsynaptic membrane"/>
    <property type="evidence" value="ECO:0007669"/>
    <property type="project" value="TreeGrafter"/>
</dbReference>
<proteinExistence type="predicted"/>
<dbReference type="SMART" id="SM00228">
    <property type="entry name" value="PDZ"/>
    <property type="match status" value="2"/>
</dbReference>
<dbReference type="GO" id="GO:0098609">
    <property type="term" value="P:cell-cell adhesion"/>
    <property type="evidence" value="ECO:0007669"/>
    <property type="project" value="TreeGrafter"/>
</dbReference>
<protein>
    <submittedName>
        <fullName evidence="7">Uncharacterized protein</fullName>
    </submittedName>
</protein>
<dbReference type="InterPro" id="IPR015143">
    <property type="entry name" value="L27_1"/>
</dbReference>
<keyword evidence="2" id="KW-0472">Membrane</keyword>
<dbReference type="GO" id="GO:0098887">
    <property type="term" value="P:neurotransmitter receptor transport, endosome to postsynaptic membrane"/>
    <property type="evidence" value="ECO:0007669"/>
    <property type="project" value="TreeGrafter"/>
</dbReference>
<feature type="region of interest" description="Disordered" evidence="3">
    <location>
        <begin position="262"/>
        <end position="326"/>
    </location>
</feature>
<dbReference type="GO" id="GO:0005912">
    <property type="term" value="C:adherens junction"/>
    <property type="evidence" value="ECO:0007669"/>
    <property type="project" value="TreeGrafter"/>
</dbReference>